<evidence type="ECO:0008006" key="3">
    <source>
        <dbReference type="Google" id="ProtNLM"/>
    </source>
</evidence>
<gene>
    <name evidence="1" type="ORF">GCM10011290_11420</name>
</gene>
<dbReference type="Proteomes" id="UP000600877">
    <property type="component" value="Unassembled WGS sequence"/>
</dbReference>
<organism evidence="1 2">
    <name type="scientific">Vogesella alkaliphila</name>
    <dbReference type="NCBI Taxonomy" id="1193621"/>
    <lineage>
        <taxon>Bacteria</taxon>
        <taxon>Pseudomonadati</taxon>
        <taxon>Pseudomonadota</taxon>
        <taxon>Betaproteobacteria</taxon>
        <taxon>Neisseriales</taxon>
        <taxon>Chromobacteriaceae</taxon>
        <taxon>Vogesella</taxon>
    </lineage>
</organism>
<evidence type="ECO:0000313" key="2">
    <source>
        <dbReference type="Proteomes" id="UP000600877"/>
    </source>
</evidence>
<protein>
    <recommendedName>
        <fullName evidence="3">CHAT domain-containing protein</fullName>
    </recommendedName>
</protein>
<comment type="caution">
    <text evidence="1">The sequence shown here is derived from an EMBL/GenBank/DDBJ whole genome shotgun (WGS) entry which is preliminary data.</text>
</comment>
<accession>A0ABQ2YIK9</accession>
<name>A0ABQ2YIK9_9NEIS</name>
<reference evidence="2" key="1">
    <citation type="journal article" date="2019" name="Int. J. Syst. Evol. Microbiol.">
        <title>The Global Catalogue of Microorganisms (GCM) 10K type strain sequencing project: providing services to taxonomists for standard genome sequencing and annotation.</title>
        <authorList>
            <consortium name="The Broad Institute Genomics Platform"/>
            <consortium name="The Broad Institute Genome Sequencing Center for Infectious Disease"/>
            <person name="Wu L."/>
            <person name="Ma J."/>
        </authorList>
    </citation>
    <scope>NUCLEOTIDE SEQUENCE [LARGE SCALE GENOMIC DNA]</scope>
    <source>
        <strain evidence="2">KCTC 32041</strain>
    </source>
</reference>
<sequence length="820" mass="92663">MRISLLDLKNLFDTHFETGINQEEELLTLLTSTIAQLNAMEIETFRSAHAQLSQILHEQGTRCLPFLISIFEENFKLVHRLILDTPATEQDSTLGQDDFLNLYKHCLALQPKHEMRILSFQLPDIKPWSAKDVRPWIKEFLNDAALVPLDEKNLRGDISAIAAALGISRSLNRETIFIYETYCQFGAFLERLSLDGYHQLARDNAEEAMVCAHTDGCQEYGHYCRFSLATMQKNPIDAALHACLLVSSLKAKTSIPTYFYYRLLSAAFSFYRDFGFIDLAVHIYDKINSLEDLNDYDRQKTAMAYFNLLLISNPLNALKAANVYATEHLEKIKAYREASAVPWLALICNLKAFFPDRFSNQTTLVELEKHIDNILPIEQAESLRDRILPMRPNAKKYVIDLLDKLHQTRNKADHIFEVNLLQATASRLLETSLNNGDIEGILLSHQVKSDGGLAFELSEKLPRHTLLRHDDTSLSLAKGKSSQYIGKVEQLLAQHPTIRYLWLGFEGDRVYYLLYDNGHFISNGYIPGCSKTQINAWLKNDLPNLAFNDSPPNQGPFMTREDIWRDESEKIRKQLPKLSLPNSDKKTLVLCDIDMACFPHNLLVELTDDSPSQALCNPLSLDHLLNCTPSKIDASKISVWAPLTENDNAIHLAHSRLMDHLDDCDVTYADGLLPTFEHQTDIKVFICHGGRAESGGFTGLYPSNNKKYTSTDILGSGKVAILFVCHGGHVNTDLYARSFQTLAKTLLMSGYEAVIAPAWSLNVVIPGPWIEVFLEKIRSGENIVDATLHANHRIKDLFPLESAWAALHLFGNPHLSGHEV</sequence>
<dbReference type="EMBL" id="BMYW01000003">
    <property type="protein sequence ID" value="GGX85494.1"/>
    <property type="molecule type" value="Genomic_DNA"/>
</dbReference>
<dbReference type="RefSeq" id="WP_189373189.1">
    <property type="nucleotide sequence ID" value="NZ_BMYW01000003.1"/>
</dbReference>
<proteinExistence type="predicted"/>
<evidence type="ECO:0000313" key="1">
    <source>
        <dbReference type="EMBL" id="GGX85494.1"/>
    </source>
</evidence>
<keyword evidence="2" id="KW-1185">Reference proteome</keyword>